<gene>
    <name evidence="1" type="ORF">H5410_004533</name>
</gene>
<accession>A0A9J6B7Y0</accession>
<comment type="caution">
    <text evidence="1">The sequence shown here is derived from an EMBL/GenBank/DDBJ whole genome shotgun (WGS) entry which is preliminary data.</text>
</comment>
<protein>
    <submittedName>
        <fullName evidence="1">Uncharacterized protein</fullName>
    </submittedName>
</protein>
<reference evidence="1 2" key="1">
    <citation type="submission" date="2020-09" db="EMBL/GenBank/DDBJ databases">
        <title>De no assembly of potato wild relative species, Solanum commersonii.</title>
        <authorList>
            <person name="Cho K."/>
        </authorList>
    </citation>
    <scope>NUCLEOTIDE SEQUENCE [LARGE SCALE GENOMIC DNA]</scope>
    <source>
        <strain evidence="1">LZ3.2</strain>
        <tissue evidence="1">Leaf</tissue>
    </source>
</reference>
<dbReference type="Proteomes" id="UP000824120">
    <property type="component" value="Chromosome 1"/>
</dbReference>
<keyword evidence="2" id="KW-1185">Reference proteome</keyword>
<name>A0A9J6B7Y0_SOLCO</name>
<sequence length="151" mass="17519">MKLLDELDAIQLEIIVLAKLEEIAAQQSKNYGETEIVSQYWIQGQTQLLKLEKSIRDGLTYMTTQLIEGRVDPTQEIDQFGLDIHDLETHLNKKIEASDAQLPIVLDNDQLVEQKEEFQPFNYTLFLNINIEKEYKSENVVKKCCFRVKAT</sequence>
<organism evidence="1 2">
    <name type="scientific">Solanum commersonii</name>
    <name type="common">Commerson's wild potato</name>
    <name type="synonym">Commerson's nightshade</name>
    <dbReference type="NCBI Taxonomy" id="4109"/>
    <lineage>
        <taxon>Eukaryota</taxon>
        <taxon>Viridiplantae</taxon>
        <taxon>Streptophyta</taxon>
        <taxon>Embryophyta</taxon>
        <taxon>Tracheophyta</taxon>
        <taxon>Spermatophyta</taxon>
        <taxon>Magnoliopsida</taxon>
        <taxon>eudicotyledons</taxon>
        <taxon>Gunneridae</taxon>
        <taxon>Pentapetalae</taxon>
        <taxon>asterids</taxon>
        <taxon>lamiids</taxon>
        <taxon>Solanales</taxon>
        <taxon>Solanaceae</taxon>
        <taxon>Solanoideae</taxon>
        <taxon>Solaneae</taxon>
        <taxon>Solanum</taxon>
    </lineage>
</organism>
<evidence type="ECO:0000313" key="1">
    <source>
        <dbReference type="EMBL" id="KAG5632816.1"/>
    </source>
</evidence>
<dbReference type="AlphaFoldDB" id="A0A9J6B7Y0"/>
<dbReference type="EMBL" id="JACXVP010000001">
    <property type="protein sequence ID" value="KAG5632816.1"/>
    <property type="molecule type" value="Genomic_DNA"/>
</dbReference>
<evidence type="ECO:0000313" key="2">
    <source>
        <dbReference type="Proteomes" id="UP000824120"/>
    </source>
</evidence>
<proteinExistence type="predicted"/>
<dbReference type="OrthoDB" id="1324439at2759"/>